<evidence type="ECO:0000259" key="2">
    <source>
        <dbReference type="PROSITE" id="PS50206"/>
    </source>
</evidence>
<gene>
    <name evidence="3" type="ORF">Pan241w_00230</name>
</gene>
<dbReference type="InterPro" id="IPR036873">
    <property type="entry name" value="Rhodanese-like_dom_sf"/>
</dbReference>
<evidence type="ECO:0000313" key="4">
    <source>
        <dbReference type="Proteomes" id="UP000317171"/>
    </source>
</evidence>
<dbReference type="KEGG" id="gaz:Pan241w_00230"/>
<evidence type="ECO:0000313" key="3">
    <source>
        <dbReference type="EMBL" id="QDT39970.1"/>
    </source>
</evidence>
<dbReference type="EMBL" id="CP036269">
    <property type="protein sequence ID" value="QDT39970.1"/>
    <property type="molecule type" value="Genomic_DNA"/>
</dbReference>
<name>A0A517R7U8_9PLAN</name>
<keyword evidence="4" id="KW-1185">Reference proteome</keyword>
<dbReference type="PANTHER" id="PTHR43031">
    <property type="entry name" value="FAD-DEPENDENT OXIDOREDUCTASE"/>
    <property type="match status" value="1"/>
</dbReference>
<accession>A0A517R7U8</accession>
<dbReference type="AlphaFoldDB" id="A0A517R7U8"/>
<dbReference type="CDD" id="cd00158">
    <property type="entry name" value="RHOD"/>
    <property type="match status" value="1"/>
</dbReference>
<dbReference type="SMART" id="SM00450">
    <property type="entry name" value="RHOD"/>
    <property type="match status" value="1"/>
</dbReference>
<dbReference type="SUPFAM" id="SSF52821">
    <property type="entry name" value="Rhodanese/Cell cycle control phosphatase"/>
    <property type="match status" value="1"/>
</dbReference>
<dbReference type="Gene3D" id="3.40.250.10">
    <property type="entry name" value="Rhodanese-like domain"/>
    <property type="match status" value="1"/>
</dbReference>
<dbReference type="Pfam" id="PF00581">
    <property type="entry name" value="Rhodanese"/>
    <property type="match status" value="1"/>
</dbReference>
<keyword evidence="1" id="KW-0732">Signal</keyword>
<feature type="chain" id="PRO_5021749186" evidence="1">
    <location>
        <begin position="20"/>
        <end position="127"/>
    </location>
</feature>
<dbReference type="Proteomes" id="UP000317171">
    <property type="component" value="Chromosome"/>
</dbReference>
<sequence length="127" mass="14078" precursor="true">MKWTCTVALLALMTSISFAVDHTKDSPAMIKMNIESKKAVLVDVREQSEWNNGHIKGAIFLPLSSLRDGVSKAEQKQLPKGKIIYLHCAAGFRAKVAADLLKKHNDKIQPVKQGYDELLDAGFQKAK</sequence>
<feature type="domain" description="Rhodanese" evidence="2">
    <location>
        <begin position="35"/>
        <end position="127"/>
    </location>
</feature>
<dbReference type="RefSeq" id="WP_145209140.1">
    <property type="nucleotide sequence ID" value="NZ_CP036269.1"/>
</dbReference>
<dbReference type="PANTHER" id="PTHR43031:SF1">
    <property type="entry name" value="PYRIDINE NUCLEOTIDE-DISULPHIDE OXIDOREDUCTASE"/>
    <property type="match status" value="1"/>
</dbReference>
<protein>
    <submittedName>
        <fullName evidence="3">Molybdopterin biosynthesis protein MoeB</fullName>
    </submittedName>
</protein>
<feature type="signal peptide" evidence="1">
    <location>
        <begin position="1"/>
        <end position="19"/>
    </location>
</feature>
<proteinExistence type="predicted"/>
<reference evidence="3 4" key="1">
    <citation type="submission" date="2019-02" db="EMBL/GenBank/DDBJ databases">
        <title>Deep-cultivation of Planctomycetes and their phenomic and genomic characterization uncovers novel biology.</title>
        <authorList>
            <person name="Wiegand S."/>
            <person name="Jogler M."/>
            <person name="Boedeker C."/>
            <person name="Pinto D."/>
            <person name="Vollmers J."/>
            <person name="Rivas-Marin E."/>
            <person name="Kohn T."/>
            <person name="Peeters S.H."/>
            <person name="Heuer A."/>
            <person name="Rast P."/>
            <person name="Oberbeckmann S."/>
            <person name="Bunk B."/>
            <person name="Jeske O."/>
            <person name="Meyerdierks A."/>
            <person name="Storesund J.E."/>
            <person name="Kallscheuer N."/>
            <person name="Luecker S."/>
            <person name="Lage O.M."/>
            <person name="Pohl T."/>
            <person name="Merkel B.J."/>
            <person name="Hornburger P."/>
            <person name="Mueller R.-W."/>
            <person name="Bruemmer F."/>
            <person name="Labrenz M."/>
            <person name="Spormann A.M."/>
            <person name="Op den Camp H."/>
            <person name="Overmann J."/>
            <person name="Amann R."/>
            <person name="Jetten M.S.M."/>
            <person name="Mascher T."/>
            <person name="Medema M.H."/>
            <person name="Devos D.P."/>
            <person name="Kaster A.-K."/>
            <person name="Ovreas L."/>
            <person name="Rohde M."/>
            <person name="Galperin M.Y."/>
            <person name="Jogler C."/>
        </authorList>
    </citation>
    <scope>NUCLEOTIDE SEQUENCE [LARGE SCALE GENOMIC DNA]</scope>
    <source>
        <strain evidence="3 4">Pan241w</strain>
    </source>
</reference>
<organism evidence="3 4">
    <name type="scientific">Gimesia alba</name>
    <dbReference type="NCBI Taxonomy" id="2527973"/>
    <lineage>
        <taxon>Bacteria</taxon>
        <taxon>Pseudomonadati</taxon>
        <taxon>Planctomycetota</taxon>
        <taxon>Planctomycetia</taxon>
        <taxon>Planctomycetales</taxon>
        <taxon>Planctomycetaceae</taxon>
        <taxon>Gimesia</taxon>
    </lineage>
</organism>
<dbReference type="InterPro" id="IPR001763">
    <property type="entry name" value="Rhodanese-like_dom"/>
</dbReference>
<dbReference type="PROSITE" id="PS50206">
    <property type="entry name" value="RHODANESE_3"/>
    <property type="match status" value="1"/>
</dbReference>
<dbReference type="OrthoDB" id="9800872at2"/>
<evidence type="ECO:0000256" key="1">
    <source>
        <dbReference type="SAM" id="SignalP"/>
    </source>
</evidence>
<dbReference type="InterPro" id="IPR050229">
    <property type="entry name" value="GlpE_sulfurtransferase"/>
</dbReference>